<feature type="signal peptide" evidence="2">
    <location>
        <begin position="1"/>
        <end position="43"/>
    </location>
</feature>
<keyword evidence="2" id="KW-0732">Signal</keyword>
<dbReference type="GO" id="GO:0050528">
    <property type="term" value="F:acyloxyacyl hydrolase activity"/>
    <property type="evidence" value="ECO:0007669"/>
    <property type="project" value="InterPro"/>
</dbReference>
<comment type="caution">
    <text evidence="4">The sequence shown here is derived from an EMBL/GenBank/DDBJ whole genome shotgun (WGS) entry which is preliminary data.</text>
</comment>
<dbReference type="InterPro" id="IPR039676">
    <property type="entry name" value="AOAH"/>
</dbReference>
<gene>
    <name evidence="4" type="ORF">FDP41_005441</name>
</gene>
<evidence type="ECO:0000313" key="4">
    <source>
        <dbReference type="EMBL" id="KAF0975447.1"/>
    </source>
</evidence>
<accession>A0A6A5BEG9</accession>
<sequence length="562" mass="64229">MFLKFQHASSSLKSSTTMMKAFTLLCVLLLMMTLFQTSSRVHAIGSGGECAGCVIVFRAVESYVNYKQQPIDQALMEICSFLPDKLSSFCKLFITLEAEVLIKMLEERQTPDIICRELGPCKDFEQCTLFKRAVEYTSPRRRTLFRENWWRKLLDLIIAPFYNSLNNHLPFSDADGDLHSTEFNLRGSAWRGADCNDNDASVYPGRKKTSLSPMYDHNCNGIYGYDEKGRSYEQLFCNDTISKTMGVVVFGDSLSAHFRIPPELVQPQYMNAHTYSQLWEMLTNELDWPMLAWATGFLNSSYSDLTPGPSSSIYKHLRNHNRCIHRDYATISVNGARTGAMEDIIKTWTRDKFNDQPVLAFYSLVGNDVCHPAHNFDFTTPEEFERNVVVSLNYLDNILPAGSSVVFIGLAQGGYLFEFLKNQIHPLGVPYPDMYDYLNCLESNPCWGWMNTNATVRNITSAQAALLSTVYDKIIQKYSFKQFKMYYHEFPLKGILDEWVKNGGQPKDLIEPFDGFHLSQPGQSLMADYLWNWIKTEHPEIIGNPNPMNSEIIRVFGDQGGY</sequence>
<feature type="domain" description="Saposin B-type" evidence="3">
    <location>
        <begin position="46"/>
        <end position="125"/>
    </location>
</feature>
<reference evidence="4 5" key="1">
    <citation type="journal article" date="2019" name="Sci. Rep.">
        <title>Nanopore sequencing improves the draft genome of the human pathogenic amoeba Naegleria fowleri.</title>
        <authorList>
            <person name="Liechti N."/>
            <person name="Schurch N."/>
            <person name="Bruggmann R."/>
            <person name="Wittwer M."/>
        </authorList>
    </citation>
    <scope>NUCLEOTIDE SEQUENCE [LARGE SCALE GENOMIC DNA]</scope>
    <source>
        <strain evidence="4 5">ATCC 30894</strain>
    </source>
</reference>
<dbReference type="InterPro" id="IPR036514">
    <property type="entry name" value="SGNH_hydro_sf"/>
</dbReference>
<dbReference type="OMA" id="PFCHLYP"/>
<name>A0A6A5BEG9_NAEFO</name>
<dbReference type="InterPro" id="IPR001087">
    <property type="entry name" value="GDSL"/>
</dbReference>
<dbReference type="VEuPathDB" id="AmoebaDB:NF0014550"/>
<dbReference type="InterPro" id="IPR011001">
    <property type="entry name" value="Saposin-like"/>
</dbReference>
<keyword evidence="5" id="KW-1185">Reference proteome</keyword>
<dbReference type="Pfam" id="PF20825">
    <property type="entry name" value="Saposin"/>
    <property type="match status" value="1"/>
</dbReference>
<dbReference type="SUPFAM" id="SSF52266">
    <property type="entry name" value="SGNH hydrolase"/>
    <property type="match status" value="1"/>
</dbReference>
<dbReference type="GeneID" id="68112659"/>
<dbReference type="InterPro" id="IPR048593">
    <property type="entry name" value="AOAH_Saposin_N"/>
</dbReference>
<dbReference type="GO" id="GO:0005509">
    <property type="term" value="F:calcium ion binding"/>
    <property type="evidence" value="ECO:0007669"/>
    <property type="project" value="TreeGrafter"/>
</dbReference>
<evidence type="ECO:0000256" key="2">
    <source>
        <dbReference type="SAM" id="SignalP"/>
    </source>
</evidence>
<dbReference type="VEuPathDB" id="AmoebaDB:FDP41_005441"/>
<dbReference type="Proteomes" id="UP000444721">
    <property type="component" value="Unassembled WGS sequence"/>
</dbReference>
<protein>
    <recommendedName>
        <fullName evidence="3">Saposin B-type domain-containing protein</fullName>
    </recommendedName>
</protein>
<dbReference type="RefSeq" id="XP_044560160.1">
    <property type="nucleotide sequence ID" value="XM_044708966.1"/>
</dbReference>
<dbReference type="AlphaFoldDB" id="A0A6A5BEG9"/>
<dbReference type="PANTHER" id="PTHR15010">
    <property type="entry name" value="ACYLOXYACYL HYDROLASE"/>
    <property type="match status" value="1"/>
</dbReference>
<evidence type="ECO:0000259" key="3">
    <source>
        <dbReference type="PROSITE" id="PS50015"/>
    </source>
</evidence>
<keyword evidence="1" id="KW-1015">Disulfide bond</keyword>
<dbReference type="GO" id="GO:0009104">
    <property type="term" value="P:lipopolysaccharide catabolic process"/>
    <property type="evidence" value="ECO:0007669"/>
    <property type="project" value="TreeGrafter"/>
</dbReference>
<dbReference type="PANTHER" id="PTHR15010:SF0">
    <property type="entry name" value="ACYLOXYACYL HYDROLASE"/>
    <property type="match status" value="1"/>
</dbReference>
<dbReference type="Gene3D" id="3.40.50.1110">
    <property type="entry name" value="SGNH hydrolase"/>
    <property type="match status" value="1"/>
</dbReference>
<evidence type="ECO:0000256" key="1">
    <source>
        <dbReference type="ARBA" id="ARBA00023157"/>
    </source>
</evidence>
<evidence type="ECO:0000313" key="5">
    <source>
        <dbReference type="Proteomes" id="UP000444721"/>
    </source>
</evidence>
<dbReference type="SMART" id="SM00741">
    <property type="entry name" value="SapB"/>
    <property type="match status" value="1"/>
</dbReference>
<dbReference type="VEuPathDB" id="AmoebaDB:NfTy_066250"/>
<dbReference type="PROSITE" id="PS50015">
    <property type="entry name" value="SAP_B"/>
    <property type="match status" value="1"/>
</dbReference>
<dbReference type="SUPFAM" id="SSF47862">
    <property type="entry name" value="Saposin"/>
    <property type="match status" value="1"/>
</dbReference>
<dbReference type="EMBL" id="VFQX01000044">
    <property type="protein sequence ID" value="KAF0975447.1"/>
    <property type="molecule type" value="Genomic_DNA"/>
</dbReference>
<feature type="chain" id="PRO_5025659610" description="Saposin B-type domain-containing protein" evidence="2">
    <location>
        <begin position="44"/>
        <end position="562"/>
    </location>
</feature>
<dbReference type="OrthoDB" id="14839at2759"/>
<dbReference type="Gene3D" id="1.10.225.10">
    <property type="entry name" value="Saposin-like"/>
    <property type="match status" value="1"/>
</dbReference>
<proteinExistence type="predicted"/>
<dbReference type="Pfam" id="PF00657">
    <property type="entry name" value="Lipase_GDSL"/>
    <property type="match status" value="1"/>
</dbReference>
<organism evidence="4 5">
    <name type="scientific">Naegleria fowleri</name>
    <name type="common">Brain eating amoeba</name>
    <dbReference type="NCBI Taxonomy" id="5763"/>
    <lineage>
        <taxon>Eukaryota</taxon>
        <taxon>Discoba</taxon>
        <taxon>Heterolobosea</taxon>
        <taxon>Tetramitia</taxon>
        <taxon>Eutetramitia</taxon>
        <taxon>Vahlkampfiidae</taxon>
        <taxon>Naegleria</taxon>
    </lineage>
</organism>
<dbReference type="InterPro" id="IPR008139">
    <property type="entry name" value="SaposinB_dom"/>
</dbReference>